<dbReference type="InterPro" id="IPR009875">
    <property type="entry name" value="PilZ_domain"/>
</dbReference>
<evidence type="ECO:0000256" key="1">
    <source>
        <dbReference type="ARBA" id="ARBA00022692"/>
    </source>
</evidence>
<evidence type="ECO:0000256" key="3">
    <source>
        <dbReference type="ARBA" id="ARBA00023224"/>
    </source>
</evidence>
<accession>A0ABP6MTL0</accession>
<organism evidence="10 11">
    <name type="scientific">Planomonospora alba</name>
    <dbReference type="NCBI Taxonomy" id="161354"/>
    <lineage>
        <taxon>Bacteria</taxon>
        <taxon>Bacillati</taxon>
        <taxon>Actinomycetota</taxon>
        <taxon>Actinomycetes</taxon>
        <taxon>Streptosporangiales</taxon>
        <taxon>Streptosporangiaceae</taxon>
        <taxon>Planomonospora</taxon>
    </lineage>
</organism>
<dbReference type="SMART" id="SM00283">
    <property type="entry name" value="MA"/>
    <property type="match status" value="1"/>
</dbReference>
<evidence type="ECO:0000313" key="10">
    <source>
        <dbReference type="EMBL" id="GAA3125318.1"/>
    </source>
</evidence>
<dbReference type="Proteomes" id="UP001500320">
    <property type="component" value="Unassembled WGS sequence"/>
</dbReference>
<dbReference type="Pfam" id="PF00015">
    <property type="entry name" value="MCPsignal"/>
    <property type="match status" value="1"/>
</dbReference>
<evidence type="ECO:0000256" key="2">
    <source>
        <dbReference type="ARBA" id="ARBA00022989"/>
    </source>
</evidence>
<dbReference type="InterPro" id="IPR003660">
    <property type="entry name" value="HAMP_dom"/>
</dbReference>
<sequence length="538" mass="57924">MLLLSTSLPPGGLPRRTAFLGGPEHRTNGTTRPPRHPVVRPCRTGRRAHAARQGRTGGARAERPRRHRAARTHRTARPRRVTTDTGNRPKNRPAPSDETPVNHARPRTGLPLAGPAVLLLGILVLALALAGQQRFAAIAAVPLGGAAVLLAQRRERRRVRSFRQAVEAVLASGDRDARLGSGRGGELDELGRVVDGMLGTIAAQRAELDQATAAREEQLHAMYTERRLNEQQARERAQKMINSSISAVMEELRVVADKTEELRVTAGTIDEQVGLTDAVTHRVVERGRLAGDTIGQLEASLRKVEGMTQIISGVAAQTHLLALNATIEAVHAGEAGSGFGVVADEVKELATATTRSTDEITAVVRSLEENAGAMMRALTEMTGGVGDLDEATSQVGVITRRQGSSVHLLQESLDRAMRRISTMARLSEQLERRNAPRAPISGKTRIHTADGGHPAHLVDVSTTGAHCSVRRDTPLATGDLVEVDLPLPGGRPLTLSATVVHRRTHDDTAEIGLQFTKVPQAVEERIHRYVITALSELD</sequence>
<reference evidence="11" key="1">
    <citation type="journal article" date="2019" name="Int. J. Syst. Evol. Microbiol.">
        <title>The Global Catalogue of Microorganisms (GCM) 10K type strain sequencing project: providing services to taxonomists for standard genome sequencing and annotation.</title>
        <authorList>
            <consortium name="The Broad Institute Genomics Platform"/>
            <consortium name="The Broad Institute Genome Sequencing Center for Infectious Disease"/>
            <person name="Wu L."/>
            <person name="Ma J."/>
        </authorList>
    </citation>
    <scope>NUCLEOTIDE SEQUENCE [LARGE SCALE GENOMIC DNA]</scope>
    <source>
        <strain evidence="11">JCM 9373</strain>
    </source>
</reference>
<feature type="compositionally biased region" description="Basic residues" evidence="6">
    <location>
        <begin position="63"/>
        <end position="80"/>
    </location>
</feature>
<evidence type="ECO:0000256" key="6">
    <source>
        <dbReference type="SAM" id="MobiDB-lite"/>
    </source>
</evidence>
<evidence type="ECO:0000313" key="11">
    <source>
        <dbReference type="Proteomes" id="UP001500320"/>
    </source>
</evidence>
<comment type="caution">
    <text evidence="10">The sequence shown here is derived from an EMBL/GenBank/DDBJ whole genome shotgun (WGS) entry which is preliminary data.</text>
</comment>
<keyword evidence="2 7" id="KW-1133">Transmembrane helix</keyword>
<evidence type="ECO:0000259" key="8">
    <source>
        <dbReference type="PROSITE" id="PS50111"/>
    </source>
</evidence>
<keyword evidence="7" id="KW-0472">Membrane</keyword>
<dbReference type="PANTHER" id="PTHR32089">
    <property type="entry name" value="METHYL-ACCEPTING CHEMOTAXIS PROTEIN MCPB"/>
    <property type="match status" value="1"/>
</dbReference>
<gene>
    <name evidence="10" type="ORF">GCM10010466_15250</name>
</gene>
<keyword evidence="11" id="KW-1185">Reference proteome</keyword>
<comment type="similarity">
    <text evidence="4">Belongs to the methyl-accepting chemotaxis (MCP) protein family.</text>
</comment>
<feature type="domain" description="HAMP" evidence="9">
    <location>
        <begin position="153"/>
        <end position="206"/>
    </location>
</feature>
<keyword evidence="3 5" id="KW-0807">Transducer</keyword>
<dbReference type="PROSITE" id="PS50111">
    <property type="entry name" value="CHEMOTAXIS_TRANSDUC_2"/>
    <property type="match status" value="1"/>
</dbReference>
<dbReference type="InterPro" id="IPR004089">
    <property type="entry name" value="MCPsignal_dom"/>
</dbReference>
<evidence type="ECO:0000256" key="7">
    <source>
        <dbReference type="SAM" id="Phobius"/>
    </source>
</evidence>
<dbReference type="SUPFAM" id="SSF58104">
    <property type="entry name" value="Methyl-accepting chemotaxis protein (MCP) signaling domain"/>
    <property type="match status" value="1"/>
</dbReference>
<name>A0ABP6MTL0_9ACTN</name>
<dbReference type="SUPFAM" id="SSF141371">
    <property type="entry name" value="PilZ domain-like"/>
    <property type="match status" value="1"/>
</dbReference>
<dbReference type="Gene3D" id="1.10.287.950">
    <property type="entry name" value="Methyl-accepting chemotaxis protein"/>
    <property type="match status" value="1"/>
</dbReference>
<feature type="domain" description="Methyl-accepting transducer" evidence="8">
    <location>
        <begin position="241"/>
        <end position="429"/>
    </location>
</feature>
<proteinExistence type="inferred from homology"/>
<evidence type="ECO:0000259" key="9">
    <source>
        <dbReference type="PROSITE" id="PS50885"/>
    </source>
</evidence>
<feature type="transmembrane region" description="Helical" evidence="7">
    <location>
        <begin position="110"/>
        <end position="129"/>
    </location>
</feature>
<evidence type="ECO:0008006" key="12">
    <source>
        <dbReference type="Google" id="ProtNLM"/>
    </source>
</evidence>
<feature type="compositionally biased region" description="Low complexity" evidence="6">
    <location>
        <begin position="1"/>
        <end position="14"/>
    </location>
</feature>
<dbReference type="InterPro" id="IPR004090">
    <property type="entry name" value="Chemotax_Me-accpt_rcpt"/>
</dbReference>
<feature type="compositionally biased region" description="Basic residues" evidence="6">
    <location>
        <begin position="33"/>
        <end position="52"/>
    </location>
</feature>
<dbReference type="Gene3D" id="2.40.10.220">
    <property type="entry name" value="predicted glycosyltransferase like domains"/>
    <property type="match status" value="1"/>
</dbReference>
<dbReference type="PROSITE" id="PS50885">
    <property type="entry name" value="HAMP"/>
    <property type="match status" value="1"/>
</dbReference>
<evidence type="ECO:0000256" key="5">
    <source>
        <dbReference type="PROSITE-ProRule" id="PRU00284"/>
    </source>
</evidence>
<dbReference type="Pfam" id="PF07238">
    <property type="entry name" value="PilZ"/>
    <property type="match status" value="1"/>
</dbReference>
<protein>
    <recommendedName>
        <fullName evidence="12">HAMP domain-containing protein</fullName>
    </recommendedName>
</protein>
<dbReference type="PANTHER" id="PTHR32089:SF112">
    <property type="entry name" value="LYSOZYME-LIKE PROTEIN-RELATED"/>
    <property type="match status" value="1"/>
</dbReference>
<keyword evidence="1 7" id="KW-0812">Transmembrane</keyword>
<dbReference type="EMBL" id="BAAAUT010000009">
    <property type="protein sequence ID" value="GAA3125318.1"/>
    <property type="molecule type" value="Genomic_DNA"/>
</dbReference>
<evidence type="ECO:0000256" key="4">
    <source>
        <dbReference type="ARBA" id="ARBA00029447"/>
    </source>
</evidence>
<feature type="region of interest" description="Disordered" evidence="6">
    <location>
        <begin position="1"/>
        <end position="106"/>
    </location>
</feature>
<dbReference type="PRINTS" id="PR00260">
    <property type="entry name" value="CHEMTRNSDUCR"/>
</dbReference>
<feature type="transmembrane region" description="Helical" evidence="7">
    <location>
        <begin position="135"/>
        <end position="151"/>
    </location>
</feature>